<dbReference type="GO" id="GO:0005975">
    <property type="term" value="P:carbohydrate metabolic process"/>
    <property type="evidence" value="ECO:0007669"/>
    <property type="project" value="InterPro"/>
</dbReference>
<feature type="domain" description="Non-reducing end beta-L-arabinofuranosidase-like GH127 catalytic" evidence="1">
    <location>
        <begin position="51"/>
        <end position="376"/>
    </location>
</feature>
<dbReference type="InterPro" id="IPR049046">
    <property type="entry name" value="Beta-AFase-like_GH127_middle"/>
</dbReference>
<dbReference type="PANTHER" id="PTHR43465:SF2">
    <property type="entry name" value="DUF1680 DOMAIN PROTEIN (AFU_ORTHOLOGUE AFUA_1G08910)"/>
    <property type="match status" value="1"/>
</dbReference>
<gene>
    <name evidence="3" type="ORF">EZ444_03835</name>
</gene>
<keyword evidence="4" id="KW-1185">Reference proteome</keyword>
<evidence type="ECO:0000259" key="1">
    <source>
        <dbReference type="Pfam" id="PF07944"/>
    </source>
</evidence>
<evidence type="ECO:0000313" key="3">
    <source>
        <dbReference type="EMBL" id="TCC98857.1"/>
    </source>
</evidence>
<name>A0A4R0NGI4_9SPHI</name>
<organism evidence="3 4">
    <name type="scientific">Pedobacter hiemivivus</name>
    <dbReference type="NCBI Taxonomy" id="2530454"/>
    <lineage>
        <taxon>Bacteria</taxon>
        <taxon>Pseudomonadati</taxon>
        <taxon>Bacteroidota</taxon>
        <taxon>Sphingobacteriia</taxon>
        <taxon>Sphingobacteriales</taxon>
        <taxon>Sphingobacteriaceae</taxon>
        <taxon>Pedobacter</taxon>
    </lineage>
</organism>
<comment type="caution">
    <text evidence="3">The sequence shown here is derived from an EMBL/GenBank/DDBJ whole genome shotgun (WGS) entry which is preliminary data.</text>
</comment>
<dbReference type="InterPro" id="IPR012878">
    <property type="entry name" value="Beta-AFase-like_GH127_cat"/>
</dbReference>
<proteinExistence type="predicted"/>
<dbReference type="Gene3D" id="1.50.10.20">
    <property type="match status" value="1"/>
</dbReference>
<sequence length="607" mass="68403">MAINDGLRPSSEVHLKGYLADQLDGSLNNRILAQDVQRLIEPFKLENRTETLYWQSEFWGKWFTSAVLAYKYHPDPRLKKVLDDAVNGLMATQTPDGYIGNYAETNRLQRWDIWGRKYCMLGLLAYYDLTKNKKMLSAAVRAADNLISDLKKQDGIIVTKGSYRGMAASSVLEPICLLYQYTNNKKYLDFAEEIVRQWETPEGPQLLSKSKINVSERFPKPKSWYSAEQGQKAYEMMSCYEGLLELYRLTGKAVYKQAVENTWENIRNTEINIAGSGASTEMWFKGKEYQNTPVHHYQETCVAVTWLKLSNQLLRLTGETKYADAVETAYYNALLGAMSSKGAVWAKYTPLNGQRLSGNEQCGMGLNCCDASGPRGLFNLPSYMVMERNEGLQINYFAEGNYIVKSPKNQRILVVQSTDYPLSGAIKIGLNIAKPEAFDVHLRIPAWSKLTKLSVNGEELTDLIPGQAARINRVWKLGDQISLELDMRGRVVETGSIVKSMAIMRGPIVLARDSRFEGAGLEAVLKPVTDAKGYIELTRLPAKPEEYLMSFKARFIPESYTEKPQGTVTVALCDYASAGNGPVASFYKVWMPQLFNPQKTETPTISY</sequence>
<evidence type="ECO:0000313" key="4">
    <source>
        <dbReference type="Proteomes" id="UP000291117"/>
    </source>
</evidence>
<dbReference type="InterPro" id="IPR049174">
    <property type="entry name" value="Beta-AFase-like"/>
</dbReference>
<dbReference type="EMBL" id="SJSM01000002">
    <property type="protein sequence ID" value="TCC98857.1"/>
    <property type="molecule type" value="Genomic_DNA"/>
</dbReference>
<dbReference type="AlphaFoldDB" id="A0A4R0NGI4"/>
<dbReference type="OrthoDB" id="9757939at2"/>
<reference evidence="3 4" key="1">
    <citation type="submission" date="2019-02" db="EMBL/GenBank/DDBJ databases">
        <title>Pedobacter sp. RP-3-8 sp. nov., isolated from Arctic soil.</title>
        <authorList>
            <person name="Dahal R.H."/>
        </authorList>
    </citation>
    <scope>NUCLEOTIDE SEQUENCE [LARGE SCALE GENOMIC DNA]</scope>
    <source>
        <strain evidence="3 4">RP-3-8</strain>
    </source>
</reference>
<accession>A0A4R0NGI4</accession>
<dbReference type="InterPro" id="IPR008928">
    <property type="entry name" value="6-hairpin_glycosidase_sf"/>
</dbReference>
<dbReference type="Proteomes" id="UP000291117">
    <property type="component" value="Unassembled WGS sequence"/>
</dbReference>
<feature type="domain" description="Non-reducing end beta-L-arabinofuranosidase-like GH127 middle" evidence="2">
    <location>
        <begin position="392"/>
        <end position="487"/>
    </location>
</feature>
<protein>
    <recommendedName>
        <fullName evidence="5">Glycoside hydrolase family 127 protein</fullName>
    </recommendedName>
</protein>
<evidence type="ECO:0008006" key="5">
    <source>
        <dbReference type="Google" id="ProtNLM"/>
    </source>
</evidence>
<dbReference type="Pfam" id="PF07944">
    <property type="entry name" value="Beta-AFase-like_GH127_cat"/>
    <property type="match status" value="1"/>
</dbReference>
<dbReference type="Pfam" id="PF20736">
    <property type="entry name" value="Glyco_hydro127M"/>
    <property type="match status" value="1"/>
</dbReference>
<evidence type="ECO:0000259" key="2">
    <source>
        <dbReference type="Pfam" id="PF20736"/>
    </source>
</evidence>
<dbReference type="SUPFAM" id="SSF48208">
    <property type="entry name" value="Six-hairpin glycosidases"/>
    <property type="match status" value="1"/>
</dbReference>
<dbReference type="PANTHER" id="PTHR43465">
    <property type="entry name" value="DUF1680 DOMAIN PROTEIN (AFU_ORTHOLOGUE AFUA_1G08910)"/>
    <property type="match status" value="1"/>
</dbReference>